<dbReference type="SUPFAM" id="SSF48452">
    <property type="entry name" value="TPR-like"/>
    <property type="match status" value="1"/>
</dbReference>
<dbReference type="PROSITE" id="PS50005">
    <property type="entry name" value="TPR"/>
    <property type="match status" value="4"/>
</dbReference>
<dbReference type="InterPro" id="IPR036869">
    <property type="entry name" value="J_dom_sf"/>
</dbReference>
<dbReference type="PANTHER" id="PTHR45188">
    <property type="entry name" value="DNAJ PROTEIN P58IPK HOMOLOG"/>
    <property type="match status" value="1"/>
</dbReference>
<dbReference type="Pfam" id="PF13414">
    <property type="entry name" value="TPR_11"/>
    <property type="match status" value="1"/>
</dbReference>
<dbReference type="PROSITE" id="PS00636">
    <property type="entry name" value="DNAJ_1"/>
    <property type="match status" value="1"/>
</dbReference>
<gene>
    <name evidence="7" type="ORF">FCALED_LOCUS5632</name>
</gene>
<keyword evidence="2 3" id="KW-0802">TPR repeat</keyword>
<dbReference type="PRINTS" id="PR00625">
    <property type="entry name" value="JDOMAIN"/>
</dbReference>
<evidence type="ECO:0000256" key="4">
    <source>
        <dbReference type="SAM" id="Coils"/>
    </source>
</evidence>
<evidence type="ECO:0000256" key="5">
    <source>
        <dbReference type="SAM" id="MobiDB-lite"/>
    </source>
</evidence>
<dbReference type="Pfam" id="PF00226">
    <property type="entry name" value="DnaJ"/>
    <property type="match status" value="1"/>
</dbReference>
<dbReference type="AlphaFoldDB" id="A0A9N9AQ27"/>
<dbReference type="CDD" id="cd06257">
    <property type="entry name" value="DnaJ"/>
    <property type="match status" value="1"/>
</dbReference>
<dbReference type="PROSITE" id="PS50293">
    <property type="entry name" value="TPR_REGION"/>
    <property type="match status" value="1"/>
</dbReference>
<dbReference type="SMART" id="SM00028">
    <property type="entry name" value="TPR"/>
    <property type="match status" value="8"/>
</dbReference>
<keyword evidence="8" id="KW-1185">Reference proteome</keyword>
<dbReference type="PANTHER" id="PTHR45188:SF2">
    <property type="entry name" value="DNAJ HOMOLOG SUBFAMILY C MEMBER 7"/>
    <property type="match status" value="1"/>
</dbReference>
<protein>
    <submittedName>
        <fullName evidence="7">1743_t:CDS:1</fullName>
    </submittedName>
</protein>
<dbReference type="Pfam" id="PF13432">
    <property type="entry name" value="TPR_16"/>
    <property type="match status" value="1"/>
</dbReference>
<keyword evidence="4" id="KW-0175">Coiled coil</keyword>
<dbReference type="Gene3D" id="1.10.287.110">
    <property type="entry name" value="DnaJ domain"/>
    <property type="match status" value="1"/>
</dbReference>
<sequence>MATAMETDIPEQFNTPISAEDIKNEANESYKRGNYNQAVTLYTQAIDLDPNTPTYYNNRAAALMMLRKPKEALNDCKWAISLDPSLIKAYIRCAKCNFLLGNLSEAERMYKHVLSIDDTNSQVKAEYAQLLQVQGYIHQAEVYLKNQQYPLALNAIDRAATSLDEVPTKWKIMKGEALLEQKEFGEAGRMANEILRSDSKNPDAHVLRARILYIEGDNIKASAHCQEALRCDPDNSKARILLKKSRALESQKKAGNDAFKIKDYKSAYDIYSAALEIDPSNAGMMSKLYSNRSAVLIKLGKYTEALSDMCKALEIDPNFVKVLRRRADTYIKLERYEEAVQDLKLAMDLESNNPDIRKELRSAELELKKSQRKDYYKILGVSKDASESEIKKAYRKLALQHHPDKNCGDSDAEVKFKEIGEAYAILGDPNKKQRYDSGVDIDGLNGSSDFEVDPNLFFQMFMGGEMPNMGGGTRGGFGGNSGFHGSSFGGFSSQGFPRQRTSGYHNGKHQFHFG</sequence>
<organism evidence="7 8">
    <name type="scientific">Funneliformis caledonium</name>
    <dbReference type="NCBI Taxonomy" id="1117310"/>
    <lineage>
        <taxon>Eukaryota</taxon>
        <taxon>Fungi</taxon>
        <taxon>Fungi incertae sedis</taxon>
        <taxon>Mucoromycota</taxon>
        <taxon>Glomeromycotina</taxon>
        <taxon>Glomeromycetes</taxon>
        <taxon>Glomerales</taxon>
        <taxon>Glomeraceae</taxon>
        <taxon>Funneliformis</taxon>
    </lineage>
</organism>
<evidence type="ECO:0000313" key="8">
    <source>
        <dbReference type="Proteomes" id="UP000789570"/>
    </source>
</evidence>
<dbReference type="InterPro" id="IPR001623">
    <property type="entry name" value="DnaJ_domain"/>
</dbReference>
<dbReference type="PROSITE" id="PS50076">
    <property type="entry name" value="DNAJ_2"/>
    <property type="match status" value="1"/>
</dbReference>
<feature type="domain" description="J" evidence="6">
    <location>
        <begin position="374"/>
        <end position="439"/>
    </location>
</feature>
<feature type="coiled-coil region" evidence="4">
    <location>
        <begin position="333"/>
        <end position="373"/>
    </location>
</feature>
<feature type="repeat" description="TPR" evidence="3">
    <location>
        <begin position="248"/>
        <end position="281"/>
    </location>
</feature>
<evidence type="ECO:0000256" key="2">
    <source>
        <dbReference type="ARBA" id="ARBA00022803"/>
    </source>
</evidence>
<dbReference type="Pfam" id="PF14559">
    <property type="entry name" value="TPR_19"/>
    <property type="match status" value="2"/>
</dbReference>
<dbReference type="InterPro" id="IPR011990">
    <property type="entry name" value="TPR-like_helical_dom_sf"/>
</dbReference>
<evidence type="ECO:0000256" key="1">
    <source>
        <dbReference type="ARBA" id="ARBA00022737"/>
    </source>
</evidence>
<dbReference type="Proteomes" id="UP000789570">
    <property type="component" value="Unassembled WGS sequence"/>
</dbReference>
<dbReference type="InterPro" id="IPR018253">
    <property type="entry name" value="DnaJ_domain_CS"/>
</dbReference>
<dbReference type="SMART" id="SM00271">
    <property type="entry name" value="DnaJ"/>
    <property type="match status" value="1"/>
</dbReference>
<reference evidence="7" key="1">
    <citation type="submission" date="2021-06" db="EMBL/GenBank/DDBJ databases">
        <authorList>
            <person name="Kallberg Y."/>
            <person name="Tangrot J."/>
            <person name="Rosling A."/>
        </authorList>
    </citation>
    <scope>NUCLEOTIDE SEQUENCE</scope>
    <source>
        <strain evidence="7">UK204</strain>
    </source>
</reference>
<proteinExistence type="predicted"/>
<feature type="repeat" description="TPR" evidence="3">
    <location>
        <begin position="320"/>
        <end position="353"/>
    </location>
</feature>
<feature type="repeat" description="TPR" evidence="3">
    <location>
        <begin position="286"/>
        <end position="319"/>
    </location>
</feature>
<dbReference type="InterPro" id="IPR019734">
    <property type="entry name" value="TPR_rpt"/>
</dbReference>
<evidence type="ECO:0000259" key="6">
    <source>
        <dbReference type="PROSITE" id="PS50076"/>
    </source>
</evidence>
<feature type="repeat" description="TPR" evidence="3">
    <location>
        <begin position="19"/>
        <end position="52"/>
    </location>
</feature>
<feature type="region of interest" description="Disordered" evidence="5">
    <location>
        <begin position="488"/>
        <end position="514"/>
    </location>
</feature>
<evidence type="ECO:0000313" key="7">
    <source>
        <dbReference type="EMBL" id="CAG8540855.1"/>
    </source>
</evidence>
<keyword evidence="1" id="KW-0677">Repeat</keyword>
<comment type="caution">
    <text evidence="7">The sequence shown here is derived from an EMBL/GenBank/DDBJ whole genome shotgun (WGS) entry which is preliminary data.</text>
</comment>
<dbReference type="OrthoDB" id="10250354at2759"/>
<evidence type="ECO:0000256" key="3">
    <source>
        <dbReference type="PROSITE-ProRule" id="PRU00339"/>
    </source>
</evidence>
<accession>A0A9N9AQ27</accession>
<name>A0A9N9AQ27_9GLOM</name>
<dbReference type="EMBL" id="CAJVPQ010001247">
    <property type="protein sequence ID" value="CAG8540855.1"/>
    <property type="molecule type" value="Genomic_DNA"/>
</dbReference>
<dbReference type="SUPFAM" id="SSF46565">
    <property type="entry name" value="Chaperone J-domain"/>
    <property type="match status" value="1"/>
</dbReference>
<dbReference type="Gene3D" id="1.25.40.10">
    <property type="entry name" value="Tetratricopeptide repeat domain"/>
    <property type="match status" value="1"/>
</dbReference>